<dbReference type="AlphaFoldDB" id="A0A1G8V8K1"/>
<gene>
    <name evidence="2" type="ORF">SAMN04487993_10773</name>
</gene>
<proteinExistence type="predicted"/>
<organism evidence="2 3">
    <name type="scientific">Salipiger marinus</name>
    <dbReference type="NCBI Taxonomy" id="555512"/>
    <lineage>
        <taxon>Bacteria</taxon>
        <taxon>Pseudomonadati</taxon>
        <taxon>Pseudomonadota</taxon>
        <taxon>Alphaproteobacteria</taxon>
        <taxon>Rhodobacterales</taxon>
        <taxon>Roseobacteraceae</taxon>
        <taxon>Salipiger</taxon>
    </lineage>
</organism>
<accession>A0A1G8V8K1</accession>
<dbReference type="STRING" id="555512.SAMN04487993_10773"/>
<evidence type="ECO:0000256" key="1">
    <source>
        <dbReference type="SAM" id="MobiDB-lite"/>
    </source>
</evidence>
<protein>
    <submittedName>
        <fullName evidence="2">Uncharacterized protein</fullName>
    </submittedName>
</protein>
<evidence type="ECO:0000313" key="3">
    <source>
        <dbReference type="Proteomes" id="UP000199093"/>
    </source>
</evidence>
<dbReference type="Proteomes" id="UP000199093">
    <property type="component" value="Unassembled WGS sequence"/>
</dbReference>
<sequence>MGSMSPHRIQMTRARPSRAEHPEAVMGQLGLLRFTIDVSGRQALKRPKRNDVLTCRPLQADSKFNDLISLVGRAWDRLTLDHRVVKGP</sequence>
<reference evidence="2 3" key="1">
    <citation type="submission" date="2016-10" db="EMBL/GenBank/DDBJ databases">
        <authorList>
            <person name="de Groot N.N."/>
        </authorList>
    </citation>
    <scope>NUCLEOTIDE SEQUENCE [LARGE SCALE GENOMIC DNA]</scope>
    <source>
        <strain evidence="2 3">DSM 26424</strain>
    </source>
</reference>
<feature type="region of interest" description="Disordered" evidence="1">
    <location>
        <begin position="1"/>
        <end position="22"/>
    </location>
</feature>
<dbReference type="EMBL" id="FNEJ01000077">
    <property type="protein sequence ID" value="SDJ62412.1"/>
    <property type="molecule type" value="Genomic_DNA"/>
</dbReference>
<evidence type="ECO:0000313" key="2">
    <source>
        <dbReference type="EMBL" id="SDJ62412.1"/>
    </source>
</evidence>
<keyword evidence="3" id="KW-1185">Reference proteome</keyword>
<name>A0A1G8V8K1_9RHOB</name>